<protein>
    <submittedName>
        <fullName evidence="1">Uncharacterized protein</fullName>
    </submittedName>
</protein>
<proteinExistence type="predicted"/>
<evidence type="ECO:0000313" key="2">
    <source>
        <dbReference type="Proteomes" id="UP000595140"/>
    </source>
</evidence>
<accession>A0A484M969</accession>
<reference evidence="1 2" key="1">
    <citation type="submission" date="2018-04" db="EMBL/GenBank/DDBJ databases">
        <authorList>
            <person name="Vogel A."/>
        </authorList>
    </citation>
    <scope>NUCLEOTIDE SEQUENCE [LARGE SCALE GENOMIC DNA]</scope>
</reference>
<name>A0A484M969_9ASTE</name>
<dbReference type="EMBL" id="OOIL02002841">
    <property type="protein sequence ID" value="VFQ85099.1"/>
    <property type="molecule type" value="Genomic_DNA"/>
</dbReference>
<organism evidence="1 2">
    <name type="scientific">Cuscuta campestris</name>
    <dbReference type="NCBI Taxonomy" id="132261"/>
    <lineage>
        <taxon>Eukaryota</taxon>
        <taxon>Viridiplantae</taxon>
        <taxon>Streptophyta</taxon>
        <taxon>Embryophyta</taxon>
        <taxon>Tracheophyta</taxon>
        <taxon>Spermatophyta</taxon>
        <taxon>Magnoliopsida</taxon>
        <taxon>eudicotyledons</taxon>
        <taxon>Gunneridae</taxon>
        <taxon>Pentapetalae</taxon>
        <taxon>asterids</taxon>
        <taxon>lamiids</taxon>
        <taxon>Solanales</taxon>
        <taxon>Convolvulaceae</taxon>
        <taxon>Cuscuteae</taxon>
        <taxon>Cuscuta</taxon>
        <taxon>Cuscuta subgen. Grammica</taxon>
        <taxon>Cuscuta sect. Cleistogrammica</taxon>
    </lineage>
</organism>
<keyword evidence="2" id="KW-1185">Reference proteome</keyword>
<dbReference type="AlphaFoldDB" id="A0A484M969"/>
<evidence type="ECO:0000313" key="1">
    <source>
        <dbReference type="EMBL" id="VFQ85099.1"/>
    </source>
</evidence>
<gene>
    <name evidence="1" type="ORF">CCAM_LOCUS26875</name>
</gene>
<dbReference type="Proteomes" id="UP000595140">
    <property type="component" value="Unassembled WGS sequence"/>
</dbReference>
<sequence length="87" mass="9872">MCSFNCPLTPNLPLSIYNRVLLLFLNRSLFSILCLSASETSSIAFTPNIFFRSYRSYLPLQLKANGSLVEANGYFYRHSPSANLTRE</sequence>